<dbReference type="GO" id="GO:0005524">
    <property type="term" value="F:ATP binding"/>
    <property type="evidence" value="ECO:0007669"/>
    <property type="project" value="UniProtKB-KW"/>
</dbReference>
<evidence type="ECO:0000256" key="3">
    <source>
        <dbReference type="ARBA" id="ARBA00022806"/>
    </source>
</evidence>
<evidence type="ECO:0000313" key="7">
    <source>
        <dbReference type="Proteomes" id="UP001058974"/>
    </source>
</evidence>
<protein>
    <submittedName>
        <fullName evidence="6">DExH-box ATP-dependent RNA helicase DExH12</fullName>
    </submittedName>
</protein>
<accession>A0A9D5A8B4</accession>
<dbReference type="GO" id="GO:0016787">
    <property type="term" value="F:hydrolase activity"/>
    <property type="evidence" value="ECO:0007669"/>
    <property type="project" value="UniProtKB-KW"/>
</dbReference>
<comment type="caution">
    <text evidence="6">The sequence shown here is derived from an EMBL/GenBank/DDBJ whole genome shotgun (WGS) entry which is preliminary data.</text>
</comment>
<keyword evidence="7" id="KW-1185">Reference proteome</keyword>
<gene>
    <name evidence="6" type="ORF">KIW84_064546</name>
</gene>
<evidence type="ECO:0000256" key="4">
    <source>
        <dbReference type="ARBA" id="ARBA00022840"/>
    </source>
</evidence>
<evidence type="ECO:0000313" key="6">
    <source>
        <dbReference type="EMBL" id="KAI5399204.1"/>
    </source>
</evidence>
<proteinExistence type="predicted"/>
<dbReference type="SUPFAM" id="SSF52540">
    <property type="entry name" value="P-loop containing nucleoside triphosphate hydrolases"/>
    <property type="match status" value="1"/>
</dbReference>
<dbReference type="Gramene" id="Psat06G0454600-T1">
    <property type="protein sequence ID" value="KAI5399204.1"/>
    <property type="gene ID" value="KIW84_064546"/>
</dbReference>
<dbReference type="AlphaFoldDB" id="A0A9D5A8B4"/>
<reference evidence="6 7" key="1">
    <citation type="journal article" date="2022" name="Nat. Genet.">
        <title>Improved pea reference genome and pan-genome highlight genomic features and evolutionary characteristics.</title>
        <authorList>
            <person name="Yang T."/>
            <person name="Liu R."/>
            <person name="Luo Y."/>
            <person name="Hu S."/>
            <person name="Wang D."/>
            <person name="Wang C."/>
            <person name="Pandey M.K."/>
            <person name="Ge S."/>
            <person name="Xu Q."/>
            <person name="Li N."/>
            <person name="Li G."/>
            <person name="Huang Y."/>
            <person name="Saxena R.K."/>
            <person name="Ji Y."/>
            <person name="Li M."/>
            <person name="Yan X."/>
            <person name="He Y."/>
            <person name="Liu Y."/>
            <person name="Wang X."/>
            <person name="Xiang C."/>
            <person name="Varshney R.K."/>
            <person name="Ding H."/>
            <person name="Gao S."/>
            <person name="Zong X."/>
        </authorList>
    </citation>
    <scope>NUCLEOTIDE SEQUENCE [LARGE SCALE GENOMIC DNA]</scope>
    <source>
        <strain evidence="6 7">cv. Zhongwan 6</strain>
    </source>
</reference>
<keyword evidence="2" id="KW-0378">Hydrolase</keyword>
<sequence>MEGTVSQTSPTWVYEFSHIRLNAGISPTPATVSANGTSLSSGDQSLTRQQIEETQIIVTTPEKWDIITRKSRDRTYAHLVKLLIIDEILLLHDNRGPVIESIVVRTVRQI</sequence>
<dbReference type="InterPro" id="IPR027417">
    <property type="entry name" value="P-loop_NTPase"/>
</dbReference>
<dbReference type="PANTHER" id="PTHR47961">
    <property type="entry name" value="DNA POLYMERASE THETA, PUTATIVE (AFU_ORTHOLOGUE AFUA_1G05260)-RELATED"/>
    <property type="match status" value="1"/>
</dbReference>
<name>A0A9D5A8B4_PEA</name>
<dbReference type="GO" id="GO:0005634">
    <property type="term" value="C:nucleus"/>
    <property type="evidence" value="ECO:0007669"/>
    <property type="project" value="TreeGrafter"/>
</dbReference>
<dbReference type="Pfam" id="PF00270">
    <property type="entry name" value="DEAD"/>
    <property type="match status" value="1"/>
</dbReference>
<evidence type="ECO:0000256" key="1">
    <source>
        <dbReference type="ARBA" id="ARBA00022741"/>
    </source>
</evidence>
<feature type="domain" description="DEAD/DEAH-box helicase" evidence="5">
    <location>
        <begin position="39"/>
        <end position="106"/>
    </location>
</feature>
<keyword evidence="3 6" id="KW-0347">Helicase</keyword>
<organism evidence="6 7">
    <name type="scientific">Pisum sativum</name>
    <name type="common">Garden pea</name>
    <name type="synonym">Lathyrus oleraceus</name>
    <dbReference type="NCBI Taxonomy" id="3888"/>
    <lineage>
        <taxon>Eukaryota</taxon>
        <taxon>Viridiplantae</taxon>
        <taxon>Streptophyta</taxon>
        <taxon>Embryophyta</taxon>
        <taxon>Tracheophyta</taxon>
        <taxon>Spermatophyta</taxon>
        <taxon>Magnoliopsida</taxon>
        <taxon>eudicotyledons</taxon>
        <taxon>Gunneridae</taxon>
        <taxon>Pentapetalae</taxon>
        <taxon>rosids</taxon>
        <taxon>fabids</taxon>
        <taxon>Fabales</taxon>
        <taxon>Fabaceae</taxon>
        <taxon>Papilionoideae</taxon>
        <taxon>50 kb inversion clade</taxon>
        <taxon>NPAAA clade</taxon>
        <taxon>Hologalegina</taxon>
        <taxon>IRL clade</taxon>
        <taxon>Fabeae</taxon>
        <taxon>Lathyrus</taxon>
    </lineage>
</organism>
<keyword evidence="1" id="KW-0547">Nucleotide-binding</keyword>
<dbReference type="GO" id="GO:0003676">
    <property type="term" value="F:nucleic acid binding"/>
    <property type="evidence" value="ECO:0007669"/>
    <property type="project" value="InterPro"/>
</dbReference>
<dbReference type="PANTHER" id="PTHR47961:SF4">
    <property type="entry name" value="ACTIVATING SIGNAL COINTEGRATOR 1 COMPLEX SUBUNIT 3"/>
    <property type="match status" value="1"/>
</dbReference>
<dbReference type="EMBL" id="JAMSHJ010000006">
    <property type="protein sequence ID" value="KAI5399204.1"/>
    <property type="molecule type" value="Genomic_DNA"/>
</dbReference>
<evidence type="ECO:0000259" key="5">
    <source>
        <dbReference type="Pfam" id="PF00270"/>
    </source>
</evidence>
<dbReference type="InterPro" id="IPR011545">
    <property type="entry name" value="DEAD/DEAH_box_helicase_dom"/>
</dbReference>
<keyword evidence="4" id="KW-0067">ATP-binding</keyword>
<dbReference type="GO" id="GO:0004386">
    <property type="term" value="F:helicase activity"/>
    <property type="evidence" value="ECO:0007669"/>
    <property type="project" value="UniProtKB-KW"/>
</dbReference>
<dbReference type="Proteomes" id="UP001058974">
    <property type="component" value="Chromosome 6"/>
</dbReference>
<dbReference type="Gene3D" id="3.40.50.300">
    <property type="entry name" value="P-loop containing nucleotide triphosphate hydrolases"/>
    <property type="match status" value="1"/>
</dbReference>
<dbReference type="InterPro" id="IPR050474">
    <property type="entry name" value="Hel308_SKI2-like"/>
</dbReference>
<evidence type="ECO:0000256" key="2">
    <source>
        <dbReference type="ARBA" id="ARBA00022801"/>
    </source>
</evidence>